<name>A0ABY7G973_MYAAR</name>
<feature type="compositionally biased region" description="Low complexity" evidence="1">
    <location>
        <begin position="162"/>
        <end position="219"/>
    </location>
</feature>
<organism evidence="3 4">
    <name type="scientific">Mya arenaria</name>
    <name type="common">Soft-shell clam</name>
    <dbReference type="NCBI Taxonomy" id="6604"/>
    <lineage>
        <taxon>Eukaryota</taxon>
        <taxon>Metazoa</taxon>
        <taxon>Spiralia</taxon>
        <taxon>Lophotrochozoa</taxon>
        <taxon>Mollusca</taxon>
        <taxon>Bivalvia</taxon>
        <taxon>Autobranchia</taxon>
        <taxon>Heteroconchia</taxon>
        <taxon>Euheterodonta</taxon>
        <taxon>Imparidentia</taxon>
        <taxon>Neoheterodontei</taxon>
        <taxon>Myida</taxon>
        <taxon>Myoidea</taxon>
        <taxon>Myidae</taxon>
        <taxon>Mya</taxon>
    </lineage>
</organism>
<feature type="non-terminal residue" evidence="3">
    <location>
        <position position="1"/>
    </location>
</feature>
<evidence type="ECO:0008006" key="5">
    <source>
        <dbReference type="Google" id="ProtNLM"/>
    </source>
</evidence>
<keyword evidence="4" id="KW-1185">Reference proteome</keyword>
<evidence type="ECO:0000313" key="4">
    <source>
        <dbReference type="Proteomes" id="UP001164746"/>
    </source>
</evidence>
<dbReference type="Proteomes" id="UP001164746">
    <property type="component" value="Chromosome 16"/>
</dbReference>
<gene>
    <name evidence="3" type="ORF">MAR_003657</name>
</gene>
<proteinExistence type="predicted"/>
<protein>
    <recommendedName>
        <fullName evidence="5">Chitin-binding type-4 domain-containing protein</fullName>
    </recommendedName>
</protein>
<keyword evidence="2" id="KW-0732">Signal</keyword>
<reference evidence="3" key="1">
    <citation type="submission" date="2022-11" db="EMBL/GenBank/DDBJ databases">
        <title>Centuries of genome instability and evolution in soft-shell clam transmissible cancer (bioRxiv).</title>
        <authorList>
            <person name="Hart S.F.M."/>
            <person name="Yonemitsu M.A."/>
            <person name="Giersch R.M."/>
            <person name="Beal B.F."/>
            <person name="Arriagada G."/>
            <person name="Davis B.W."/>
            <person name="Ostrander E.A."/>
            <person name="Goff S.P."/>
            <person name="Metzger M.J."/>
        </authorList>
    </citation>
    <scope>NUCLEOTIDE SEQUENCE</scope>
    <source>
        <strain evidence="3">MELC-2E11</strain>
        <tissue evidence="3">Siphon/mantle</tissue>
    </source>
</reference>
<evidence type="ECO:0000256" key="1">
    <source>
        <dbReference type="SAM" id="MobiDB-lite"/>
    </source>
</evidence>
<evidence type="ECO:0000256" key="2">
    <source>
        <dbReference type="SAM" id="SignalP"/>
    </source>
</evidence>
<sequence length="314" mass="34789">MFTDKISRFLLVTVAVVTLREVKGHGYMYDPPQRSSAWRLGFNTPVNYQDNELFCENEDIGGKYVTGTIVRSYVMGSKIDVTIKLTANHRGWWEFRLCPLRNSNTAVTMECLDQHVLVIEDESTRYDLVKNYVNGAGSFHVKLQLPDDVTYIRIYDDTTGTDVTSETTTSQTTTQKATTQHTDQPTTKTAEPTSTETLQTTTTTKRTTTDQLTTTAPDSTTKRQTTSEKSITTTTEESGSTKCRATSAWSSASMDQWCETNCAAGYCPASHCTCTGKETACTCKAVWPYSANPSMKDWCCKNCALGNCPSSHCA</sequence>
<accession>A0ABY7G973</accession>
<feature type="region of interest" description="Disordered" evidence="1">
    <location>
        <begin position="162"/>
        <end position="233"/>
    </location>
</feature>
<feature type="chain" id="PRO_5045543942" description="Chitin-binding type-4 domain-containing protein" evidence="2">
    <location>
        <begin position="25"/>
        <end position="314"/>
    </location>
</feature>
<feature type="signal peptide" evidence="2">
    <location>
        <begin position="1"/>
        <end position="24"/>
    </location>
</feature>
<dbReference type="EMBL" id="CP111027">
    <property type="protein sequence ID" value="WAR30089.1"/>
    <property type="molecule type" value="Genomic_DNA"/>
</dbReference>
<evidence type="ECO:0000313" key="3">
    <source>
        <dbReference type="EMBL" id="WAR30089.1"/>
    </source>
</evidence>